<dbReference type="InterPro" id="IPR050077">
    <property type="entry name" value="LexA_repressor"/>
</dbReference>
<evidence type="ECO:0000256" key="3">
    <source>
        <dbReference type="ARBA" id="ARBA00022801"/>
    </source>
</evidence>
<organism evidence="9 10">
    <name type="scientific">Clostridium innocuum</name>
    <dbReference type="NCBI Taxonomy" id="1522"/>
    <lineage>
        <taxon>Bacteria</taxon>
        <taxon>Bacillati</taxon>
        <taxon>Bacillota</taxon>
        <taxon>Clostridia</taxon>
        <taxon>Eubacteriales</taxon>
        <taxon>Clostridiaceae</taxon>
        <taxon>Clostridium</taxon>
    </lineage>
</organism>
<comment type="similarity">
    <text evidence="1 7">Belongs to the peptidase S24 family.</text>
</comment>
<dbReference type="GO" id="GO:0006281">
    <property type="term" value="P:DNA repair"/>
    <property type="evidence" value="ECO:0007669"/>
    <property type="project" value="UniProtKB-KW"/>
</dbReference>
<dbReference type="InterPro" id="IPR015927">
    <property type="entry name" value="Peptidase_S24_S26A/B/C"/>
</dbReference>
<dbReference type="Gene3D" id="1.10.260.40">
    <property type="entry name" value="lambda repressor-like DNA-binding domains"/>
    <property type="match status" value="1"/>
</dbReference>
<feature type="domain" description="HTH cro/C1-type" evidence="8">
    <location>
        <begin position="7"/>
        <end position="62"/>
    </location>
</feature>
<evidence type="ECO:0000259" key="8">
    <source>
        <dbReference type="PROSITE" id="PS50943"/>
    </source>
</evidence>
<dbReference type="GO" id="GO:0006355">
    <property type="term" value="P:regulation of DNA-templated transcription"/>
    <property type="evidence" value="ECO:0007669"/>
    <property type="project" value="InterPro"/>
</dbReference>
<dbReference type="CDD" id="cd06529">
    <property type="entry name" value="S24_LexA-like"/>
    <property type="match status" value="1"/>
</dbReference>
<evidence type="ECO:0000256" key="6">
    <source>
        <dbReference type="ARBA" id="ARBA00023236"/>
    </source>
</evidence>
<dbReference type="Pfam" id="PF00717">
    <property type="entry name" value="Peptidase_S24"/>
    <property type="match status" value="1"/>
</dbReference>
<dbReference type="CDD" id="cd00093">
    <property type="entry name" value="HTH_XRE"/>
    <property type="match status" value="1"/>
</dbReference>
<dbReference type="PRINTS" id="PR00726">
    <property type="entry name" value="LEXASERPTASE"/>
</dbReference>
<keyword evidence="3 7" id="KW-0378">Hydrolase</keyword>
<evidence type="ECO:0000256" key="7">
    <source>
        <dbReference type="RuleBase" id="RU003991"/>
    </source>
</evidence>
<dbReference type="InterPro" id="IPR006197">
    <property type="entry name" value="Peptidase_S24_LexA"/>
</dbReference>
<gene>
    <name evidence="9" type="ORF">CIAN88_06750</name>
</gene>
<dbReference type="Pfam" id="PF13560">
    <property type="entry name" value="HTH_31"/>
    <property type="match status" value="1"/>
</dbReference>
<dbReference type="InterPro" id="IPR010982">
    <property type="entry name" value="Lambda_DNA-bd_dom_sf"/>
</dbReference>
<protein>
    <submittedName>
        <fullName evidence="9">LexA repressor</fullName>
    </submittedName>
</protein>
<dbReference type="SMART" id="SM00530">
    <property type="entry name" value="HTH_XRE"/>
    <property type="match status" value="1"/>
</dbReference>
<reference evidence="9 10" key="1">
    <citation type="submission" date="2014-08" db="EMBL/GenBank/DDBJ databases">
        <title>Clostridium innocuum, an unnegligible vancomycin-resistant pathogen causing extra-intestinal infections.</title>
        <authorList>
            <person name="Feng Y."/>
            <person name="Chiu C.-H."/>
        </authorList>
    </citation>
    <scope>NUCLEOTIDE SEQUENCE [LARGE SCALE GENOMIC DNA]</scope>
    <source>
        <strain evidence="9 10">AN88</strain>
    </source>
</reference>
<dbReference type="SUPFAM" id="SSF47413">
    <property type="entry name" value="lambda repressor-like DNA-binding domains"/>
    <property type="match status" value="1"/>
</dbReference>
<proteinExistence type="inferred from homology"/>
<evidence type="ECO:0000256" key="5">
    <source>
        <dbReference type="ARBA" id="ARBA00023204"/>
    </source>
</evidence>
<dbReference type="InterPro" id="IPR001387">
    <property type="entry name" value="Cro/C1-type_HTH"/>
</dbReference>
<keyword evidence="2" id="KW-0227">DNA damage</keyword>
<dbReference type="InterPro" id="IPR036286">
    <property type="entry name" value="LexA/Signal_pep-like_sf"/>
</dbReference>
<name>A0A099I9G7_CLOIN</name>
<sequence length="194" mass="21723">MKLSELLTYYRHRDSLSLESVGDFVGVSKSTVKRWESGESSNVPQARLDRLSELFGIDVPACLQGHVKPILGYVKAGYDLFANENLLGYEEVSAREAAQGDYYLRVQGDSMTGSRIYDGDLVYVKSCSDVENGDIAVVLLNHSEVTIKKILKKEHTVILMATNPVVEPRIFTQEEIEEGQLKIIGKVLHSKIRF</sequence>
<dbReference type="GO" id="GO:0016787">
    <property type="term" value="F:hydrolase activity"/>
    <property type="evidence" value="ECO:0007669"/>
    <property type="project" value="UniProtKB-KW"/>
</dbReference>
<dbReference type="GO" id="GO:0009432">
    <property type="term" value="P:SOS response"/>
    <property type="evidence" value="ECO:0007669"/>
    <property type="project" value="UniProtKB-KW"/>
</dbReference>
<keyword evidence="6" id="KW-0742">SOS response</keyword>
<dbReference type="Gene3D" id="2.10.109.10">
    <property type="entry name" value="Umud Fragment, subunit A"/>
    <property type="match status" value="1"/>
</dbReference>
<dbReference type="PROSITE" id="PS50943">
    <property type="entry name" value="HTH_CROC1"/>
    <property type="match status" value="1"/>
</dbReference>
<accession>A0A099I9G7</accession>
<dbReference type="RefSeq" id="WP_044904712.1">
    <property type="nucleotide sequence ID" value="NZ_JAQEUB010000051.1"/>
</dbReference>
<comment type="caution">
    <text evidence="9">The sequence shown here is derived from an EMBL/GenBank/DDBJ whole genome shotgun (WGS) entry which is preliminary data.</text>
</comment>
<evidence type="ECO:0000256" key="2">
    <source>
        <dbReference type="ARBA" id="ARBA00022763"/>
    </source>
</evidence>
<dbReference type="GO" id="GO:0003677">
    <property type="term" value="F:DNA binding"/>
    <property type="evidence" value="ECO:0007669"/>
    <property type="project" value="InterPro"/>
</dbReference>
<dbReference type="PANTHER" id="PTHR33516">
    <property type="entry name" value="LEXA REPRESSOR"/>
    <property type="match status" value="1"/>
</dbReference>
<evidence type="ECO:0000256" key="1">
    <source>
        <dbReference type="ARBA" id="ARBA00007484"/>
    </source>
</evidence>
<evidence type="ECO:0000313" key="10">
    <source>
        <dbReference type="Proteomes" id="UP000030008"/>
    </source>
</evidence>
<keyword evidence="5" id="KW-0234">DNA repair</keyword>
<keyword evidence="4 7" id="KW-0068">Autocatalytic cleavage</keyword>
<dbReference type="SUPFAM" id="SSF51306">
    <property type="entry name" value="LexA/Signal peptidase"/>
    <property type="match status" value="1"/>
</dbReference>
<dbReference type="AlphaFoldDB" id="A0A099I9G7"/>
<dbReference type="InterPro" id="IPR039418">
    <property type="entry name" value="LexA-like"/>
</dbReference>
<evidence type="ECO:0000313" key="9">
    <source>
        <dbReference type="EMBL" id="KGJ53837.1"/>
    </source>
</evidence>
<dbReference type="PANTHER" id="PTHR33516:SF2">
    <property type="entry name" value="LEXA REPRESSOR-RELATED"/>
    <property type="match status" value="1"/>
</dbReference>
<dbReference type="EMBL" id="JQIF01000031">
    <property type="protein sequence ID" value="KGJ53837.1"/>
    <property type="molecule type" value="Genomic_DNA"/>
</dbReference>
<dbReference type="Proteomes" id="UP000030008">
    <property type="component" value="Unassembled WGS sequence"/>
</dbReference>
<evidence type="ECO:0000256" key="4">
    <source>
        <dbReference type="ARBA" id="ARBA00022813"/>
    </source>
</evidence>